<keyword evidence="1" id="KW-0812">Transmembrane</keyword>
<dbReference type="InParanoid" id="A0A1J7IXG8"/>
<dbReference type="Proteomes" id="UP000182658">
    <property type="component" value="Unassembled WGS sequence"/>
</dbReference>
<keyword evidence="1" id="KW-0472">Membrane</keyword>
<gene>
    <name evidence="2" type="ORF">CONLIGDRAFT_268993</name>
</gene>
<dbReference type="EMBL" id="KV875095">
    <property type="protein sequence ID" value="OIW32415.1"/>
    <property type="molecule type" value="Genomic_DNA"/>
</dbReference>
<name>A0A1J7IXG8_9PEZI</name>
<evidence type="ECO:0000313" key="2">
    <source>
        <dbReference type="EMBL" id="OIW32415.1"/>
    </source>
</evidence>
<keyword evidence="1" id="KW-1133">Transmembrane helix</keyword>
<keyword evidence="3" id="KW-1185">Reference proteome</keyword>
<sequence>MTDKGILAYMCCLAGIGLGVYVPLHSYVEKYVRIRYVPRVYLSSVATQQRLLGSQGVVSNGPRVFTHAIAFASTFQIENVSLAHWESIWFLPLLQYHPTTKTALTPVLAVAVIHEQESQVGSLVSGRLKQNCPCAYALVRLTFIASFSLAGMA</sequence>
<reference evidence="2 3" key="1">
    <citation type="submission" date="2016-10" db="EMBL/GenBank/DDBJ databases">
        <title>Draft genome sequence of Coniochaeta ligniaria NRRL30616, a lignocellulolytic fungus for bioabatement of inhibitors in plant biomass hydrolysates.</title>
        <authorList>
            <consortium name="DOE Joint Genome Institute"/>
            <person name="Jimenez D.J."/>
            <person name="Hector R.E."/>
            <person name="Riley R."/>
            <person name="Sun H."/>
            <person name="Grigoriev I.V."/>
            <person name="Van Elsas J.D."/>
            <person name="Nichols N.N."/>
        </authorList>
    </citation>
    <scope>NUCLEOTIDE SEQUENCE [LARGE SCALE GENOMIC DNA]</scope>
    <source>
        <strain evidence="2 3">NRRL 30616</strain>
    </source>
</reference>
<accession>A0A1J7IXG8</accession>
<feature type="transmembrane region" description="Helical" evidence="1">
    <location>
        <begin position="6"/>
        <end position="24"/>
    </location>
</feature>
<proteinExistence type="predicted"/>
<dbReference type="AlphaFoldDB" id="A0A1J7IXG8"/>
<organism evidence="2 3">
    <name type="scientific">Coniochaeta ligniaria NRRL 30616</name>
    <dbReference type="NCBI Taxonomy" id="1408157"/>
    <lineage>
        <taxon>Eukaryota</taxon>
        <taxon>Fungi</taxon>
        <taxon>Dikarya</taxon>
        <taxon>Ascomycota</taxon>
        <taxon>Pezizomycotina</taxon>
        <taxon>Sordariomycetes</taxon>
        <taxon>Sordariomycetidae</taxon>
        <taxon>Coniochaetales</taxon>
        <taxon>Coniochaetaceae</taxon>
        <taxon>Coniochaeta</taxon>
    </lineage>
</organism>
<evidence type="ECO:0000313" key="3">
    <source>
        <dbReference type="Proteomes" id="UP000182658"/>
    </source>
</evidence>
<protein>
    <submittedName>
        <fullName evidence="2">Uncharacterized protein</fullName>
    </submittedName>
</protein>
<evidence type="ECO:0000256" key="1">
    <source>
        <dbReference type="SAM" id="Phobius"/>
    </source>
</evidence>